<accession>A0ACC0Q8R4</accession>
<proteinExistence type="predicted"/>
<dbReference type="Proteomes" id="UP001062846">
    <property type="component" value="Chromosome 1"/>
</dbReference>
<organism evidence="1 2">
    <name type="scientific">Rhododendron molle</name>
    <name type="common">Chinese azalea</name>
    <name type="synonym">Azalea mollis</name>
    <dbReference type="NCBI Taxonomy" id="49168"/>
    <lineage>
        <taxon>Eukaryota</taxon>
        <taxon>Viridiplantae</taxon>
        <taxon>Streptophyta</taxon>
        <taxon>Embryophyta</taxon>
        <taxon>Tracheophyta</taxon>
        <taxon>Spermatophyta</taxon>
        <taxon>Magnoliopsida</taxon>
        <taxon>eudicotyledons</taxon>
        <taxon>Gunneridae</taxon>
        <taxon>Pentapetalae</taxon>
        <taxon>asterids</taxon>
        <taxon>Ericales</taxon>
        <taxon>Ericaceae</taxon>
        <taxon>Ericoideae</taxon>
        <taxon>Rhodoreae</taxon>
        <taxon>Rhododendron</taxon>
    </lineage>
</organism>
<dbReference type="EMBL" id="CM046388">
    <property type="protein sequence ID" value="KAI8573811.1"/>
    <property type="molecule type" value="Genomic_DNA"/>
</dbReference>
<protein>
    <submittedName>
        <fullName evidence="1">Uncharacterized protein</fullName>
    </submittedName>
</protein>
<reference evidence="1" key="1">
    <citation type="submission" date="2022-02" db="EMBL/GenBank/DDBJ databases">
        <title>Plant Genome Project.</title>
        <authorList>
            <person name="Zhang R.-G."/>
        </authorList>
    </citation>
    <scope>NUCLEOTIDE SEQUENCE</scope>
    <source>
        <strain evidence="1">AT1</strain>
    </source>
</reference>
<name>A0ACC0Q8R4_RHOML</name>
<comment type="caution">
    <text evidence="1">The sequence shown here is derived from an EMBL/GenBank/DDBJ whole genome shotgun (WGS) entry which is preliminary data.</text>
</comment>
<keyword evidence="2" id="KW-1185">Reference proteome</keyword>
<sequence length="164" mass="18311">MCDSCDNPCQPFLSPLLPPCLPLPSSPPLPLPRHHRHCPRTPTAHLCRPLQALQSASTRRHRKCSLGSDIWLLLTTTPSSSESGGGWYYPPPNGYNFPTPPPPFPILPYCPYYYYTPLPSDFMNSSVLLAKHFVFVTLHPFEQGEEKGTTHEVGFLLLMLVVLG</sequence>
<gene>
    <name evidence="1" type="ORF">RHMOL_Rhmol01G0304600</name>
</gene>
<evidence type="ECO:0000313" key="2">
    <source>
        <dbReference type="Proteomes" id="UP001062846"/>
    </source>
</evidence>
<evidence type="ECO:0000313" key="1">
    <source>
        <dbReference type="EMBL" id="KAI8573811.1"/>
    </source>
</evidence>